<feature type="signal peptide" evidence="2">
    <location>
        <begin position="1"/>
        <end position="23"/>
    </location>
</feature>
<evidence type="ECO:0000313" key="4">
    <source>
        <dbReference type="Proteomes" id="UP000830401"/>
    </source>
</evidence>
<evidence type="ECO:0000256" key="2">
    <source>
        <dbReference type="SAM" id="SignalP"/>
    </source>
</evidence>
<name>A0ABY4GEK2_9BACT</name>
<dbReference type="NCBIfam" id="TIGR04183">
    <property type="entry name" value="Por_Secre_tail"/>
    <property type="match status" value="1"/>
</dbReference>
<evidence type="ECO:0000313" key="3">
    <source>
        <dbReference type="EMBL" id="UOQ69181.1"/>
    </source>
</evidence>
<dbReference type="SUPFAM" id="SSF101898">
    <property type="entry name" value="NHL repeat"/>
    <property type="match status" value="3"/>
</dbReference>
<reference evidence="3" key="1">
    <citation type="submission" date="2022-04" db="EMBL/GenBank/DDBJ databases">
        <title>Hymenobacter sp. isolated from the air.</title>
        <authorList>
            <person name="Won M."/>
            <person name="Lee C.-M."/>
            <person name="Woen H.-Y."/>
            <person name="Kwon S.-W."/>
        </authorList>
    </citation>
    <scope>NUCLEOTIDE SEQUENCE</scope>
    <source>
        <strain evidence="3">5420S-77</strain>
        <plasmid evidence="3">unnamed3</plasmid>
    </source>
</reference>
<keyword evidence="3" id="KW-0614">Plasmid</keyword>
<organism evidence="3 4">
    <name type="scientific">Hymenobacter volaticus</name>
    <dbReference type="NCBI Taxonomy" id="2932254"/>
    <lineage>
        <taxon>Bacteria</taxon>
        <taxon>Pseudomonadati</taxon>
        <taxon>Bacteroidota</taxon>
        <taxon>Cytophagia</taxon>
        <taxon>Cytophagales</taxon>
        <taxon>Hymenobacteraceae</taxon>
        <taxon>Hymenobacter</taxon>
    </lineage>
</organism>
<accession>A0ABY4GEK2</accession>
<sequence length="1068" mass="112894">MKQLITRLLLAAGVLLHVLATQAQTSQALAASKTQKLLPPLPYGFSLPVGAPALRRALPSTGAVGWGKTPAELARPKAQRSKQLVAPAPKNSSTSLASQSVSEEWVARYTWSDNSFDGATAVAMDTAGNVYVTGYTFRNGSYDYATLKYSASGQQLWEAVYSGPGNSADVPTSLAVDAVGNVYVTGSSFGGGSGYDYVTVKYNAGAIQLWEVRYNGPANRDDLATSLAVDAAGNVSVTGFSDSGSSSYDYLTLQYSASGQQLWQARYNGPANSFDLPTKVASDNAGNVYVTGTTYTSTQSDYATLKYSTGGQQQWVAMYNGPASGYDLVRDLAVDATGNVTVTGTSDNGRTYNYATAKYAGSSGQQLWAARYSGAGNSYDEATAVAVDATGNVVVTGYANTGNNNWDYVTLKYAVGNGQPLWEARYNGLESSYDEARDVAVDATGNVAVTGRSFDSRGQSGYATVKYAAGSGEQLWQARYNASANLDEAPARLAVAAAGNVAVAGYVFGRSSTDSDFAALTYAAATGQLLWQAHYSGIRIRAFQPTDFAVDAVGNVYVTGTTSSSIPLRFGTVQTQTAYVTIKYSASGQQLWENRLPYRSNPFYPHLTRLAIDATGNVYVTGIDFSQYFILKYSASGQQLWRVPLTVLTPPGAVPLAVDGAGNVYATGSSGSTITGTDYTTLKYSTTGQPQWVARYNGPANGDDEPTSLVVDAAGNVYVSGSSYASTTDLINLDFATVKYSTQGTQLWAARYAGTNRNSSDQVSDLAVDAAGDVYVTGYTDNDNLLNLNNNDYGTVKYAGASGQQLWVARYNGPNNLNDNPAAIAVNAGSVYVTGTTQSRTLNDYSTVKYDAASGQLLWDRRYNGPGSRNDAPTDLAADAAGNVYVTGYSSGIGISDYATLKYSPSGELVWEARYNGPANSDDVATHLGLDAAGNVYVTGGSNGSSVANTYDYLTIKYSQTSAPFPTQLAAAGQAALAGPSSVQQLVVYPNPTAATATVSFRPVLDGAAQVLVYNQLGQQVVSLYEGTVRKGQHYELPLHREKLAPGLYTCSLRVNGQRETVRLLIQP</sequence>
<dbReference type="EMBL" id="CP095064">
    <property type="protein sequence ID" value="UOQ69181.1"/>
    <property type="molecule type" value="Genomic_DNA"/>
</dbReference>
<gene>
    <name evidence="3" type="ORF">MUN86_26060</name>
</gene>
<protein>
    <submittedName>
        <fullName evidence="3">SBBP repeat-containing protein</fullName>
    </submittedName>
</protein>
<proteinExistence type="predicted"/>
<dbReference type="Gene3D" id="2.40.10.500">
    <property type="match status" value="3"/>
</dbReference>
<evidence type="ECO:0000256" key="1">
    <source>
        <dbReference type="SAM" id="MobiDB-lite"/>
    </source>
</evidence>
<dbReference type="Proteomes" id="UP000830401">
    <property type="component" value="Plasmid unnamed3"/>
</dbReference>
<dbReference type="RefSeq" id="WP_245126935.1">
    <property type="nucleotide sequence ID" value="NZ_CP095064.1"/>
</dbReference>
<keyword evidence="4" id="KW-1185">Reference proteome</keyword>
<geneLocation type="plasmid" evidence="3 4">
    <name>unnamed3</name>
</geneLocation>
<dbReference type="Gene3D" id="2.120.10.30">
    <property type="entry name" value="TolB, C-terminal domain"/>
    <property type="match status" value="2"/>
</dbReference>
<keyword evidence="2" id="KW-0732">Signal</keyword>
<feature type="region of interest" description="Disordered" evidence="1">
    <location>
        <begin position="77"/>
        <end position="97"/>
    </location>
</feature>
<dbReference type="Pfam" id="PF06739">
    <property type="entry name" value="SBBP"/>
    <property type="match status" value="3"/>
</dbReference>
<dbReference type="InterPro" id="IPR026444">
    <property type="entry name" value="Secre_tail"/>
</dbReference>
<dbReference type="PANTHER" id="PTHR35580:SF1">
    <property type="entry name" value="PHYTASE-LIKE DOMAIN-CONTAINING PROTEIN"/>
    <property type="match status" value="1"/>
</dbReference>
<dbReference type="PANTHER" id="PTHR35580">
    <property type="entry name" value="CELL SURFACE GLYCOPROTEIN (S-LAYER PROTEIN)-LIKE PROTEIN"/>
    <property type="match status" value="1"/>
</dbReference>
<dbReference type="InterPro" id="IPR010620">
    <property type="entry name" value="SBBP_repeat"/>
</dbReference>
<feature type="chain" id="PRO_5047390101" evidence="2">
    <location>
        <begin position="24"/>
        <end position="1068"/>
    </location>
</feature>
<dbReference type="InterPro" id="IPR011042">
    <property type="entry name" value="6-blade_b-propeller_TolB-like"/>
</dbReference>
<dbReference type="InterPro" id="IPR052918">
    <property type="entry name" value="Motility_Chemotaxis_Reg"/>
</dbReference>